<sequence length="169" mass="18822">MGRLVCFLFLPVLVSVFYHKQEFRSDPPNSCRSVASSSPPPSNCPTGLCLPYLPQFMALHLAICPSGCGDILSFSRWGGLGRFIKYYQICFISITTLVGIRHPLHLYPPNHTVARNCIRNISLNSWPITSPFLLAVMEIFQVFAVGVALDEFLNIITSSELILSIPFSE</sequence>
<feature type="chain" id="PRO_5002206228" evidence="1">
    <location>
        <begin position="17"/>
        <end position="169"/>
    </location>
</feature>
<gene>
    <name evidence="2" type="ORF">PISMIDRAFT_320671</name>
</gene>
<proteinExistence type="predicted"/>
<dbReference type="Proteomes" id="UP000054018">
    <property type="component" value="Unassembled WGS sequence"/>
</dbReference>
<feature type="signal peptide" evidence="1">
    <location>
        <begin position="1"/>
        <end position="16"/>
    </location>
</feature>
<evidence type="ECO:0000313" key="3">
    <source>
        <dbReference type="Proteomes" id="UP000054018"/>
    </source>
</evidence>
<reference evidence="3" key="2">
    <citation type="submission" date="2015-01" db="EMBL/GenBank/DDBJ databases">
        <title>Evolutionary Origins and Diversification of the Mycorrhizal Mutualists.</title>
        <authorList>
            <consortium name="DOE Joint Genome Institute"/>
            <consortium name="Mycorrhizal Genomics Consortium"/>
            <person name="Kohler A."/>
            <person name="Kuo A."/>
            <person name="Nagy L.G."/>
            <person name="Floudas D."/>
            <person name="Copeland A."/>
            <person name="Barry K.W."/>
            <person name="Cichocki N."/>
            <person name="Veneault-Fourrey C."/>
            <person name="LaButti K."/>
            <person name="Lindquist E.A."/>
            <person name="Lipzen A."/>
            <person name="Lundell T."/>
            <person name="Morin E."/>
            <person name="Murat C."/>
            <person name="Riley R."/>
            <person name="Ohm R."/>
            <person name="Sun H."/>
            <person name="Tunlid A."/>
            <person name="Henrissat B."/>
            <person name="Grigoriev I.V."/>
            <person name="Hibbett D.S."/>
            <person name="Martin F."/>
        </authorList>
    </citation>
    <scope>NUCLEOTIDE SEQUENCE [LARGE SCALE GENOMIC DNA]</scope>
    <source>
        <strain evidence="3">441</strain>
    </source>
</reference>
<dbReference type="EMBL" id="KN833885">
    <property type="protein sequence ID" value="KIK15571.1"/>
    <property type="molecule type" value="Genomic_DNA"/>
</dbReference>
<keyword evidence="1" id="KW-0732">Signal</keyword>
<evidence type="ECO:0000256" key="1">
    <source>
        <dbReference type="SAM" id="SignalP"/>
    </source>
</evidence>
<reference evidence="2 3" key="1">
    <citation type="submission" date="2014-04" db="EMBL/GenBank/DDBJ databases">
        <authorList>
            <consortium name="DOE Joint Genome Institute"/>
            <person name="Kuo A."/>
            <person name="Kohler A."/>
            <person name="Costa M.D."/>
            <person name="Nagy L.G."/>
            <person name="Floudas D."/>
            <person name="Copeland A."/>
            <person name="Barry K.W."/>
            <person name="Cichocki N."/>
            <person name="Veneault-Fourrey C."/>
            <person name="LaButti K."/>
            <person name="Lindquist E.A."/>
            <person name="Lipzen A."/>
            <person name="Lundell T."/>
            <person name="Morin E."/>
            <person name="Murat C."/>
            <person name="Sun H."/>
            <person name="Tunlid A."/>
            <person name="Henrissat B."/>
            <person name="Grigoriev I.V."/>
            <person name="Hibbett D.S."/>
            <person name="Martin F."/>
            <person name="Nordberg H.P."/>
            <person name="Cantor M.N."/>
            <person name="Hua S.X."/>
        </authorList>
    </citation>
    <scope>NUCLEOTIDE SEQUENCE [LARGE SCALE GENOMIC DNA]</scope>
    <source>
        <strain evidence="2 3">441</strain>
    </source>
</reference>
<name>A0A0C9YG53_9AGAM</name>
<keyword evidence="3" id="KW-1185">Reference proteome</keyword>
<dbReference type="HOGENOM" id="CLU_1579154_0_0_1"/>
<dbReference type="AlphaFoldDB" id="A0A0C9YG53"/>
<protein>
    <submittedName>
        <fullName evidence="2">Uncharacterized protein</fullName>
    </submittedName>
</protein>
<accession>A0A0C9YG53</accession>
<evidence type="ECO:0000313" key="2">
    <source>
        <dbReference type="EMBL" id="KIK15571.1"/>
    </source>
</evidence>
<organism evidence="2 3">
    <name type="scientific">Pisolithus microcarpus 441</name>
    <dbReference type="NCBI Taxonomy" id="765257"/>
    <lineage>
        <taxon>Eukaryota</taxon>
        <taxon>Fungi</taxon>
        <taxon>Dikarya</taxon>
        <taxon>Basidiomycota</taxon>
        <taxon>Agaricomycotina</taxon>
        <taxon>Agaricomycetes</taxon>
        <taxon>Agaricomycetidae</taxon>
        <taxon>Boletales</taxon>
        <taxon>Sclerodermatineae</taxon>
        <taxon>Pisolithaceae</taxon>
        <taxon>Pisolithus</taxon>
    </lineage>
</organism>